<feature type="region of interest" description="Disordered" evidence="1">
    <location>
        <begin position="82"/>
        <end position="101"/>
    </location>
</feature>
<evidence type="ECO:0000256" key="1">
    <source>
        <dbReference type="SAM" id="MobiDB-lite"/>
    </source>
</evidence>
<gene>
    <name evidence="2" type="ORF">PSTG_00918</name>
</gene>
<protein>
    <submittedName>
        <fullName evidence="2">Uncharacterized protein</fullName>
    </submittedName>
</protein>
<dbReference type="AlphaFoldDB" id="A0A0L0W3S3"/>
<reference evidence="3" key="1">
    <citation type="submission" date="2014-03" db="EMBL/GenBank/DDBJ databases">
        <title>The Genome Sequence of Puccinia striiformis f. sp. tritici PST-78.</title>
        <authorList>
            <consortium name="The Broad Institute Genome Sequencing Platform"/>
            <person name="Cuomo C."/>
            <person name="Hulbert S."/>
            <person name="Chen X."/>
            <person name="Walker B."/>
            <person name="Young S.K."/>
            <person name="Zeng Q."/>
            <person name="Gargeya S."/>
            <person name="Fitzgerald M."/>
            <person name="Haas B."/>
            <person name="Abouelleil A."/>
            <person name="Alvarado L."/>
            <person name="Arachchi H.M."/>
            <person name="Berlin A.M."/>
            <person name="Chapman S.B."/>
            <person name="Goldberg J."/>
            <person name="Griggs A."/>
            <person name="Gujja S."/>
            <person name="Hansen M."/>
            <person name="Howarth C."/>
            <person name="Imamovic A."/>
            <person name="Larimer J."/>
            <person name="McCowan C."/>
            <person name="Montmayeur A."/>
            <person name="Murphy C."/>
            <person name="Neiman D."/>
            <person name="Pearson M."/>
            <person name="Priest M."/>
            <person name="Roberts A."/>
            <person name="Saif S."/>
            <person name="Shea T."/>
            <person name="Sisk P."/>
            <person name="Sykes S."/>
            <person name="Wortman J."/>
            <person name="Nusbaum C."/>
            <person name="Birren B."/>
        </authorList>
    </citation>
    <scope>NUCLEOTIDE SEQUENCE [LARGE SCALE GENOMIC DNA]</scope>
    <source>
        <strain evidence="3">race PST-78</strain>
    </source>
</reference>
<evidence type="ECO:0000313" key="2">
    <source>
        <dbReference type="EMBL" id="KNF05925.1"/>
    </source>
</evidence>
<proteinExistence type="predicted"/>
<dbReference type="EMBL" id="AJIL01000005">
    <property type="protein sequence ID" value="KNF05925.1"/>
    <property type="molecule type" value="Genomic_DNA"/>
</dbReference>
<keyword evidence="3" id="KW-1185">Reference proteome</keyword>
<dbReference type="Proteomes" id="UP000054564">
    <property type="component" value="Unassembled WGS sequence"/>
</dbReference>
<comment type="caution">
    <text evidence="2">The sequence shown here is derived from an EMBL/GenBank/DDBJ whole genome shotgun (WGS) entry which is preliminary data.</text>
</comment>
<accession>A0A0L0W3S3</accession>
<name>A0A0L0W3S3_9BASI</name>
<organism evidence="2 3">
    <name type="scientific">Puccinia striiformis f. sp. tritici PST-78</name>
    <dbReference type="NCBI Taxonomy" id="1165861"/>
    <lineage>
        <taxon>Eukaryota</taxon>
        <taxon>Fungi</taxon>
        <taxon>Dikarya</taxon>
        <taxon>Basidiomycota</taxon>
        <taxon>Pucciniomycotina</taxon>
        <taxon>Pucciniomycetes</taxon>
        <taxon>Pucciniales</taxon>
        <taxon>Pucciniaceae</taxon>
        <taxon>Puccinia</taxon>
    </lineage>
</organism>
<feature type="compositionally biased region" description="Basic and acidic residues" evidence="1">
    <location>
        <begin position="91"/>
        <end position="101"/>
    </location>
</feature>
<evidence type="ECO:0000313" key="3">
    <source>
        <dbReference type="Proteomes" id="UP000054564"/>
    </source>
</evidence>
<sequence>MTGSTRDDTRKIYGMIVFHSQASETEAYKKLLHQEAKKDLLFNTEAKIIVLEDLMERGFDSQTSIVHPRIWTLRARGDGVLQNLGTPSLPKSDEKAQLQPR</sequence>